<keyword evidence="2" id="KW-1133">Transmembrane helix</keyword>
<evidence type="ECO:0000313" key="4">
    <source>
        <dbReference type="EMBL" id="CUN34057.1"/>
    </source>
</evidence>
<dbReference type="EMBL" id="CYYP01000001">
    <property type="protein sequence ID" value="CUN34057.1"/>
    <property type="molecule type" value="Genomic_DNA"/>
</dbReference>
<organism evidence="4 5">
    <name type="scientific">Collinsella aerofaciens</name>
    <dbReference type="NCBI Taxonomy" id="74426"/>
    <lineage>
        <taxon>Bacteria</taxon>
        <taxon>Bacillati</taxon>
        <taxon>Actinomycetota</taxon>
        <taxon>Coriobacteriia</taxon>
        <taxon>Coriobacteriales</taxon>
        <taxon>Coriobacteriaceae</taxon>
        <taxon>Collinsella</taxon>
    </lineage>
</organism>
<dbReference type="EC" id="2.4.1.-" evidence="4"/>
<dbReference type="Pfam" id="PF00535">
    <property type="entry name" value="Glycos_transf_2"/>
    <property type="match status" value="1"/>
</dbReference>
<dbReference type="Gene3D" id="3.90.550.10">
    <property type="entry name" value="Spore Coat Polysaccharide Biosynthesis Protein SpsA, Chain A"/>
    <property type="match status" value="1"/>
</dbReference>
<comment type="similarity">
    <text evidence="1">Belongs to the glycosyltransferase 2 family.</text>
</comment>
<evidence type="ECO:0000256" key="2">
    <source>
        <dbReference type="SAM" id="Phobius"/>
    </source>
</evidence>
<keyword evidence="4" id="KW-0808">Transferase</keyword>
<dbReference type="SUPFAM" id="SSF53448">
    <property type="entry name" value="Nucleotide-diphospho-sugar transferases"/>
    <property type="match status" value="1"/>
</dbReference>
<feature type="domain" description="Glycosyltransferase 2-like" evidence="3">
    <location>
        <begin position="5"/>
        <end position="174"/>
    </location>
</feature>
<dbReference type="InterPro" id="IPR050256">
    <property type="entry name" value="Glycosyltransferase_2"/>
</dbReference>
<keyword evidence="2" id="KW-0812">Transmembrane</keyword>
<evidence type="ECO:0000259" key="3">
    <source>
        <dbReference type="Pfam" id="PF00535"/>
    </source>
</evidence>
<feature type="transmembrane region" description="Helical" evidence="2">
    <location>
        <begin position="237"/>
        <end position="258"/>
    </location>
</feature>
<dbReference type="GO" id="GO:0005886">
    <property type="term" value="C:plasma membrane"/>
    <property type="evidence" value="ECO:0007669"/>
    <property type="project" value="TreeGrafter"/>
</dbReference>
<dbReference type="RefSeq" id="WP_055285100.1">
    <property type="nucleotide sequence ID" value="NZ_CYYP01000001.1"/>
</dbReference>
<evidence type="ECO:0000313" key="5">
    <source>
        <dbReference type="Proteomes" id="UP000095468"/>
    </source>
</evidence>
<feature type="transmembrane region" description="Helical" evidence="2">
    <location>
        <begin position="214"/>
        <end position="230"/>
    </location>
</feature>
<keyword evidence="2" id="KW-0472">Membrane</keyword>
<protein>
    <submittedName>
        <fullName evidence="4">Bactoprenol glucosyl transferase homolog from prophage CPS-53</fullName>
        <ecNumber evidence="4">2.4.1.-</ecNumber>
    </submittedName>
</protein>
<accession>A0A173W6G5</accession>
<proteinExistence type="inferred from homology"/>
<reference evidence="4 5" key="1">
    <citation type="submission" date="2015-09" db="EMBL/GenBank/DDBJ databases">
        <authorList>
            <consortium name="Pathogen Informatics"/>
        </authorList>
    </citation>
    <scope>NUCLEOTIDE SEQUENCE [LARGE SCALE GENOMIC DNA]</scope>
    <source>
        <strain evidence="4 5">2789STDY5608823</strain>
    </source>
</reference>
<dbReference type="CDD" id="cd04187">
    <property type="entry name" value="DPM1_like_bac"/>
    <property type="match status" value="1"/>
</dbReference>
<evidence type="ECO:0000256" key="1">
    <source>
        <dbReference type="ARBA" id="ARBA00006739"/>
    </source>
</evidence>
<keyword evidence="4" id="KW-0328">Glycosyltransferase</keyword>
<dbReference type="PANTHER" id="PTHR48090:SF8">
    <property type="entry name" value="GLYCOSYLTRANSFERASE CSBB-RELATED"/>
    <property type="match status" value="1"/>
</dbReference>
<dbReference type="GO" id="GO:0016757">
    <property type="term" value="F:glycosyltransferase activity"/>
    <property type="evidence" value="ECO:0007669"/>
    <property type="project" value="UniProtKB-KW"/>
</dbReference>
<dbReference type="PANTHER" id="PTHR48090">
    <property type="entry name" value="UNDECAPRENYL-PHOSPHATE 4-DEOXY-4-FORMAMIDO-L-ARABINOSE TRANSFERASE-RELATED"/>
    <property type="match status" value="1"/>
</dbReference>
<dbReference type="InterPro" id="IPR001173">
    <property type="entry name" value="Glyco_trans_2-like"/>
</dbReference>
<sequence length="322" mass="35933">MPLISIVVPCYNEQESLPIFLKELDGVVHIMTQQDPGISFEAVLIDDGSTDKTLAVMKAEAAAAHPYAIRWHSFSRNFGKEAALLAGLQHAKGDYVATMDADMQDPPSLLPQMYEILQTENYDNVATRRTTREGEPPIRSFCARMFYKIINRISKADIVDGARDFRLMKRPMVNAIISMGEYNRFSKGIYGWVGFKTKWLPYVNVNRVAGETKWSFWSLLLYSIDGIVAFSTAPLSLAALTGIVFCLIAILGFIVILVKTLVWGDPVGGWPSLACLITLFGGMQLLCLGIIGEYLAKAYLEAKRRPIYIIRESNEESDDTAQ</sequence>
<dbReference type="Proteomes" id="UP000095468">
    <property type="component" value="Unassembled WGS sequence"/>
</dbReference>
<dbReference type="AlphaFoldDB" id="A0A173W6G5"/>
<gene>
    <name evidence="4" type="primary">yfdH</name>
    <name evidence="4" type="ORF">ERS852381_00004</name>
</gene>
<name>A0A173W6G5_9ACTN</name>
<dbReference type="InterPro" id="IPR029044">
    <property type="entry name" value="Nucleotide-diphossugar_trans"/>
</dbReference>
<feature type="transmembrane region" description="Helical" evidence="2">
    <location>
        <begin position="270"/>
        <end position="296"/>
    </location>
</feature>